<evidence type="ECO:0000256" key="2">
    <source>
        <dbReference type="ARBA" id="ARBA00022490"/>
    </source>
</evidence>
<dbReference type="GO" id="GO:0051539">
    <property type="term" value="F:4 iron, 4 sulfur cluster binding"/>
    <property type="evidence" value="ECO:0007669"/>
    <property type="project" value="UniProtKB-UniRule"/>
</dbReference>
<dbReference type="InterPro" id="IPR058240">
    <property type="entry name" value="rSAM_sf"/>
</dbReference>
<dbReference type="PANTHER" id="PTHR43837:SF1">
    <property type="entry name" value="RIBOSOMAL PROTEIN US12 METHYLTHIOTRANSFERASE RIMO"/>
    <property type="match status" value="1"/>
</dbReference>
<dbReference type="Gene3D" id="3.80.30.20">
    <property type="entry name" value="tm_1862 like domain"/>
    <property type="match status" value="1"/>
</dbReference>
<evidence type="ECO:0000259" key="10">
    <source>
        <dbReference type="PROSITE" id="PS51449"/>
    </source>
</evidence>
<dbReference type="CDD" id="cd01335">
    <property type="entry name" value="Radical_SAM"/>
    <property type="match status" value="1"/>
</dbReference>
<dbReference type="PROSITE" id="PS51918">
    <property type="entry name" value="RADICAL_SAM"/>
    <property type="match status" value="1"/>
</dbReference>
<dbReference type="InterPro" id="IPR005839">
    <property type="entry name" value="Methylthiotransferase"/>
</dbReference>
<dbReference type="Pfam" id="PF04055">
    <property type="entry name" value="Radical_SAM"/>
    <property type="match status" value="1"/>
</dbReference>
<dbReference type="FunFam" id="3.80.30.20:FF:000001">
    <property type="entry name" value="tRNA-2-methylthio-N(6)-dimethylallyladenosine synthase 2"/>
    <property type="match status" value="1"/>
</dbReference>
<dbReference type="GO" id="GO:0046872">
    <property type="term" value="F:metal ion binding"/>
    <property type="evidence" value="ECO:0007669"/>
    <property type="project" value="UniProtKB-KW"/>
</dbReference>
<dbReference type="GO" id="GO:0035599">
    <property type="term" value="F:aspartic acid methylthiotransferase activity"/>
    <property type="evidence" value="ECO:0007669"/>
    <property type="project" value="TreeGrafter"/>
</dbReference>
<feature type="domain" description="Radical SAM core" evidence="11">
    <location>
        <begin position="144"/>
        <end position="381"/>
    </location>
</feature>
<feature type="binding site" evidence="8">
    <location>
        <position position="165"/>
    </location>
    <ligand>
        <name>[4Fe-4S] cluster</name>
        <dbReference type="ChEBI" id="CHEBI:49883"/>
        <label>2</label>
        <note>4Fe-4S-S-AdoMet</note>
    </ligand>
</feature>
<dbReference type="NCBIfam" id="TIGR00089">
    <property type="entry name" value="MiaB/RimO family radical SAM methylthiotransferase"/>
    <property type="match status" value="1"/>
</dbReference>
<evidence type="ECO:0000256" key="7">
    <source>
        <dbReference type="ARBA" id="ARBA00023014"/>
    </source>
</evidence>
<dbReference type="GO" id="GO:0103039">
    <property type="term" value="F:protein methylthiotransferase activity"/>
    <property type="evidence" value="ECO:0007669"/>
    <property type="project" value="UniProtKB-EC"/>
</dbReference>
<dbReference type="EMBL" id="DSVL01000456">
    <property type="protein sequence ID" value="HFH30754.1"/>
    <property type="molecule type" value="Genomic_DNA"/>
</dbReference>
<dbReference type="SFLD" id="SFLDF00274">
    <property type="entry name" value="ribosomal_protein_S12_methylth"/>
    <property type="match status" value="1"/>
</dbReference>
<dbReference type="SFLD" id="SFLDG01061">
    <property type="entry name" value="methylthiotransferase"/>
    <property type="match status" value="1"/>
</dbReference>
<evidence type="ECO:0000256" key="1">
    <source>
        <dbReference type="ARBA" id="ARBA00022485"/>
    </source>
</evidence>
<evidence type="ECO:0000256" key="3">
    <source>
        <dbReference type="ARBA" id="ARBA00022679"/>
    </source>
</evidence>
<feature type="binding site" evidence="8">
    <location>
        <position position="158"/>
    </location>
    <ligand>
        <name>[4Fe-4S] cluster</name>
        <dbReference type="ChEBI" id="CHEBI:49883"/>
        <label>2</label>
        <note>4Fe-4S-S-AdoMet</note>
    </ligand>
</feature>
<proteinExistence type="inferred from homology"/>
<keyword evidence="5 8" id="KW-0479">Metal-binding</keyword>
<dbReference type="Gene3D" id="2.40.50.140">
    <property type="entry name" value="Nucleic acid-binding proteins"/>
    <property type="match status" value="1"/>
</dbReference>
<comment type="cofactor">
    <cofactor evidence="8">
        <name>[4Fe-4S] cluster</name>
        <dbReference type="ChEBI" id="CHEBI:49883"/>
    </cofactor>
    <text evidence="8">Binds 2 [4Fe-4S] clusters. One cluster is coordinated with 3 cysteines and an exchangeable S-adenosyl-L-methionine.</text>
</comment>
<dbReference type="InterPro" id="IPR020612">
    <property type="entry name" value="Methylthiotransferase_CS"/>
</dbReference>
<comment type="function">
    <text evidence="8">Catalyzes the methylthiolation of an aspartic acid residue of ribosomal protein uS12.</text>
</comment>
<feature type="domain" description="TRAM" evidence="9">
    <location>
        <begin position="383"/>
        <end position="452"/>
    </location>
</feature>
<evidence type="ECO:0000256" key="8">
    <source>
        <dbReference type="HAMAP-Rule" id="MF_01865"/>
    </source>
</evidence>
<dbReference type="Gene3D" id="3.40.50.12160">
    <property type="entry name" value="Methylthiotransferase, N-terminal domain"/>
    <property type="match status" value="1"/>
</dbReference>
<keyword evidence="2 8" id="KW-0963">Cytoplasm</keyword>
<dbReference type="InterPro" id="IPR038135">
    <property type="entry name" value="Methylthiotransferase_N_sf"/>
</dbReference>
<dbReference type="InterPro" id="IPR007197">
    <property type="entry name" value="rSAM"/>
</dbReference>
<dbReference type="SFLD" id="SFLDS00029">
    <property type="entry name" value="Radical_SAM"/>
    <property type="match status" value="1"/>
</dbReference>
<evidence type="ECO:0000313" key="12">
    <source>
        <dbReference type="EMBL" id="HFH30754.1"/>
    </source>
</evidence>
<feature type="binding site" evidence="8">
    <location>
        <position position="162"/>
    </location>
    <ligand>
        <name>[4Fe-4S] cluster</name>
        <dbReference type="ChEBI" id="CHEBI:49883"/>
        <label>2</label>
        <note>4Fe-4S-S-AdoMet</note>
    </ligand>
</feature>
<gene>
    <name evidence="8 12" type="primary">rimO</name>
    <name evidence="12" type="ORF">ENS59_14835</name>
</gene>
<keyword evidence="1 8" id="KW-0004">4Fe-4S</keyword>
<evidence type="ECO:0000259" key="9">
    <source>
        <dbReference type="PROSITE" id="PS50926"/>
    </source>
</evidence>
<dbReference type="HAMAP" id="MF_01865">
    <property type="entry name" value="MTTase_RimO"/>
    <property type="match status" value="1"/>
</dbReference>
<keyword evidence="6 8" id="KW-0408">Iron</keyword>
<dbReference type="InterPro" id="IPR012340">
    <property type="entry name" value="NA-bd_OB-fold"/>
</dbReference>
<evidence type="ECO:0000256" key="6">
    <source>
        <dbReference type="ARBA" id="ARBA00023004"/>
    </source>
</evidence>
<dbReference type="SUPFAM" id="SSF102114">
    <property type="entry name" value="Radical SAM enzymes"/>
    <property type="match status" value="1"/>
</dbReference>
<dbReference type="PROSITE" id="PS51449">
    <property type="entry name" value="MTTASE_N"/>
    <property type="match status" value="1"/>
</dbReference>
<feature type="binding site" evidence="8">
    <location>
        <position position="79"/>
    </location>
    <ligand>
        <name>[4Fe-4S] cluster</name>
        <dbReference type="ChEBI" id="CHEBI:49883"/>
        <label>1</label>
    </ligand>
</feature>
<protein>
    <recommendedName>
        <fullName evidence="8">Ribosomal protein uS12 methylthiotransferase RimO</fullName>
        <shortName evidence="8">uS12 MTTase</shortName>
        <shortName evidence="8">uS12 methylthiotransferase</shortName>
        <ecNumber evidence="8">2.8.4.4</ecNumber>
    </recommendedName>
    <alternativeName>
        <fullName evidence="8">Ribosomal protein uS12 (aspartate-C(3))-methylthiotransferase</fullName>
    </alternativeName>
    <alternativeName>
        <fullName evidence="8">Ribosome maturation factor RimO</fullName>
    </alternativeName>
</protein>
<dbReference type="InterPro" id="IPR006638">
    <property type="entry name" value="Elp3/MiaA/NifB-like_rSAM"/>
</dbReference>
<dbReference type="SMART" id="SM00729">
    <property type="entry name" value="Elp3"/>
    <property type="match status" value="1"/>
</dbReference>
<keyword evidence="3 8" id="KW-0808">Transferase</keyword>
<dbReference type="Pfam" id="PF00919">
    <property type="entry name" value="UPF0004"/>
    <property type="match status" value="1"/>
</dbReference>
<keyword evidence="12" id="KW-0689">Ribosomal protein</keyword>
<feature type="binding site" evidence="8">
    <location>
        <position position="12"/>
    </location>
    <ligand>
        <name>[4Fe-4S] cluster</name>
        <dbReference type="ChEBI" id="CHEBI:49883"/>
        <label>1</label>
    </ligand>
</feature>
<dbReference type="InterPro" id="IPR005840">
    <property type="entry name" value="Ribosomal_uS12_MeSTrfase_RimO"/>
</dbReference>
<name>A0A7C3EF81_9SPIR</name>
<comment type="caution">
    <text evidence="12">The sequence shown here is derived from an EMBL/GenBank/DDBJ whole genome shotgun (WGS) entry which is preliminary data.</text>
</comment>
<keyword evidence="7 8" id="KW-0411">Iron-sulfur</keyword>
<keyword evidence="12" id="KW-0687">Ribonucleoprotein</keyword>
<dbReference type="Pfam" id="PF18693">
    <property type="entry name" value="TRAM_2"/>
    <property type="match status" value="1"/>
</dbReference>
<feature type="domain" description="MTTase N-terminal" evidence="10">
    <location>
        <begin position="3"/>
        <end position="116"/>
    </location>
</feature>
<dbReference type="PROSITE" id="PS01278">
    <property type="entry name" value="MTTASE_RADICAL"/>
    <property type="match status" value="1"/>
</dbReference>
<evidence type="ECO:0000259" key="11">
    <source>
        <dbReference type="PROSITE" id="PS51918"/>
    </source>
</evidence>
<dbReference type="GO" id="GO:0005840">
    <property type="term" value="C:ribosome"/>
    <property type="evidence" value="ECO:0007669"/>
    <property type="project" value="UniProtKB-KW"/>
</dbReference>
<comment type="catalytic activity">
    <reaction evidence="8">
        <text>L-aspartate(89)-[ribosomal protein uS12]-hydrogen + (sulfur carrier)-SH + AH2 + 2 S-adenosyl-L-methionine = 3-methylsulfanyl-L-aspartate(89)-[ribosomal protein uS12]-hydrogen + (sulfur carrier)-H + 5'-deoxyadenosine + L-methionine + A + S-adenosyl-L-homocysteine + 2 H(+)</text>
        <dbReference type="Rhea" id="RHEA:37087"/>
        <dbReference type="Rhea" id="RHEA-COMP:10460"/>
        <dbReference type="Rhea" id="RHEA-COMP:10461"/>
        <dbReference type="Rhea" id="RHEA-COMP:14737"/>
        <dbReference type="Rhea" id="RHEA-COMP:14739"/>
        <dbReference type="ChEBI" id="CHEBI:13193"/>
        <dbReference type="ChEBI" id="CHEBI:15378"/>
        <dbReference type="ChEBI" id="CHEBI:17319"/>
        <dbReference type="ChEBI" id="CHEBI:17499"/>
        <dbReference type="ChEBI" id="CHEBI:29917"/>
        <dbReference type="ChEBI" id="CHEBI:29961"/>
        <dbReference type="ChEBI" id="CHEBI:57844"/>
        <dbReference type="ChEBI" id="CHEBI:57856"/>
        <dbReference type="ChEBI" id="CHEBI:59789"/>
        <dbReference type="ChEBI" id="CHEBI:64428"/>
        <dbReference type="ChEBI" id="CHEBI:73599"/>
        <dbReference type="EC" id="2.8.4.4"/>
    </reaction>
</comment>
<dbReference type="NCBIfam" id="TIGR01125">
    <property type="entry name" value="30S ribosomal protein S12 methylthiotransferase RimO"/>
    <property type="match status" value="1"/>
</dbReference>
<dbReference type="PROSITE" id="PS50926">
    <property type="entry name" value="TRAM"/>
    <property type="match status" value="1"/>
</dbReference>
<dbReference type="InterPro" id="IPR023404">
    <property type="entry name" value="rSAM_horseshoe"/>
</dbReference>
<dbReference type="InterPro" id="IPR013848">
    <property type="entry name" value="Methylthiotransferase_N"/>
</dbReference>
<dbReference type="SFLD" id="SFLDG01082">
    <property type="entry name" value="B12-binding_domain_containing"/>
    <property type="match status" value="1"/>
</dbReference>
<dbReference type="GO" id="GO:0006400">
    <property type="term" value="P:tRNA modification"/>
    <property type="evidence" value="ECO:0007669"/>
    <property type="project" value="InterPro"/>
</dbReference>
<evidence type="ECO:0000256" key="5">
    <source>
        <dbReference type="ARBA" id="ARBA00022723"/>
    </source>
</evidence>
<feature type="binding site" evidence="8">
    <location>
        <position position="48"/>
    </location>
    <ligand>
        <name>[4Fe-4S] cluster</name>
        <dbReference type="ChEBI" id="CHEBI:49883"/>
        <label>1</label>
    </ligand>
</feature>
<dbReference type="InterPro" id="IPR002792">
    <property type="entry name" value="TRAM_dom"/>
</dbReference>
<dbReference type="GO" id="GO:0005829">
    <property type="term" value="C:cytosol"/>
    <property type="evidence" value="ECO:0007669"/>
    <property type="project" value="TreeGrafter"/>
</dbReference>
<sequence length="454" mass="50160">MNRRFYLDPHGCAKNQVDGETLMSVLEQAGWEACTEAEEADLVIVNSCGFIESAKRESIEAVLSYKQLYPNKRVLLAGCLAQRYADTLAAELQEADALFGNTDLSRITEAADLAMTSSHIALVPPLDPTGKTDFARCSDDRPLLSLPGSAYVKITEGCDNRCTYCAIPLIRGNLRSRSIESIVHECSGLLERGIKELCLIGQDLGSYGKDGAAGAFAPGKCRLPDLLSAISRLSGDFWVRLLYIHPDNFPMEILDLCKRDPRILPYFDLPFQHASKGILRLMNRRGDSETYLNLLAAIRRKLPEATIRSTFLVGFPGETDEDMEILLDFQQKAQLDWLGVFTYSREEDTPAYSMKGRVPKKVAEGRKHQIESAQIPITEGRMDRFVGKTLPVLVEEQVGNEDGLYLGRTICQAPEVDGATVLSADQDLKPGTIVNARVFSRAGFDLDAALRSNS</sequence>
<dbReference type="EC" id="2.8.4.4" evidence="8"/>
<accession>A0A7C3EF81</accession>
<reference evidence="12" key="1">
    <citation type="journal article" date="2020" name="mSystems">
        <title>Genome- and Community-Level Interaction Insights into Carbon Utilization and Element Cycling Functions of Hydrothermarchaeota in Hydrothermal Sediment.</title>
        <authorList>
            <person name="Zhou Z."/>
            <person name="Liu Y."/>
            <person name="Xu W."/>
            <person name="Pan J."/>
            <person name="Luo Z.H."/>
            <person name="Li M."/>
        </authorList>
    </citation>
    <scope>NUCLEOTIDE SEQUENCE [LARGE SCALE GENOMIC DNA]</scope>
    <source>
        <strain evidence="12">SpSt-503</strain>
    </source>
</reference>
<comment type="subcellular location">
    <subcellularLocation>
        <location evidence="8">Cytoplasm</location>
    </subcellularLocation>
</comment>
<evidence type="ECO:0000256" key="4">
    <source>
        <dbReference type="ARBA" id="ARBA00022691"/>
    </source>
</evidence>
<dbReference type="PANTHER" id="PTHR43837">
    <property type="entry name" value="RIBOSOMAL PROTEIN S12 METHYLTHIOTRANSFERASE RIMO"/>
    <property type="match status" value="1"/>
</dbReference>
<organism evidence="12">
    <name type="scientific">Gracilinema caldarium</name>
    <dbReference type="NCBI Taxonomy" id="215591"/>
    <lineage>
        <taxon>Bacteria</taxon>
        <taxon>Pseudomonadati</taxon>
        <taxon>Spirochaetota</taxon>
        <taxon>Spirochaetia</taxon>
        <taxon>Spirochaetales</taxon>
        <taxon>Breznakiellaceae</taxon>
        <taxon>Gracilinema</taxon>
    </lineage>
</organism>
<comment type="similarity">
    <text evidence="8">Belongs to the methylthiotransferase family. RimO subfamily.</text>
</comment>
<keyword evidence="4 8" id="KW-0949">S-adenosyl-L-methionine</keyword>
<dbReference type="AlphaFoldDB" id="A0A7C3EF81"/>